<accession>A0A6C0C0W6</accession>
<reference evidence="2" key="1">
    <citation type="journal article" date="2020" name="Nature">
        <title>Giant virus diversity and host interactions through global metagenomics.</title>
        <authorList>
            <person name="Schulz F."/>
            <person name="Roux S."/>
            <person name="Paez-Espino D."/>
            <person name="Jungbluth S."/>
            <person name="Walsh D.A."/>
            <person name="Denef V.J."/>
            <person name="McMahon K.D."/>
            <person name="Konstantinidis K.T."/>
            <person name="Eloe-Fadrosh E.A."/>
            <person name="Kyrpides N.C."/>
            <person name="Woyke T."/>
        </authorList>
    </citation>
    <scope>NUCLEOTIDE SEQUENCE</scope>
    <source>
        <strain evidence="2">GVMAG-M-3300020169-51</strain>
    </source>
</reference>
<evidence type="ECO:0000256" key="1">
    <source>
        <dbReference type="SAM" id="MobiDB-lite"/>
    </source>
</evidence>
<feature type="compositionally biased region" description="Polar residues" evidence="1">
    <location>
        <begin position="100"/>
        <end position="109"/>
    </location>
</feature>
<sequence>MFKSIKLEADDSYESLPLNRNSNILTYNTGSEDTLSDKEEKYNIEKKKIIPWLIGSYSSLYLFCAGADRPGARHLRAGPRAAAASCRTGLRSPSCAPARSSWSTFSSAG</sequence>
<proteinExistence type="predicted"/>
<dbReference type="EMBL" id="MN739295">
    <property type="protein sequence ID" value="QHS97409.1"/>
    <property type="molecule type" value="Genomic_DNA"/>
</dbReference>
<evidence type="ECO:0000313" key="2">
    <source>
        <dbReference type="EMBL" id="QHS97409.1"/>
    </source>
</evidence>
<dbReference type="AlphaFoldDB" id="A0A6C0C0W6"/>
<feature type="region of interest" description="Disordered" evidence="1">
    <location>
        <begin position="90"/>
        <end position="109"/>
    </location>
</feature>
<protein>
    <submittedName>
        <fullName evidence="2">Uncharacterized protein</fullName>
    </submittedName>
</protein>
<organism evidence="2">
    <name type="scientific">viral metagenome</name>
    <dbReference type="NCBI Taxonomy" id="1070528"/>
    <lineage>
        <taxon>unclassified sequences</taxon>
        <taxon>metagenomes</taxon>
        <taxon>organismal metagenomes</taxon>
    </lineage>
</organism>
<name>A0A6C0C0W6_9ZZZZ</name>